<evidence type="ECO:0000313" key="2">
    <source>
        <dbReference type="Proteomes" id="UP001060085"/>
    </source>
</evidence>
<organism evidence="1 2">
    <name type="scientific">Catharanthus roseus</name>
    <name type="common">Madagascar periwinkle</name>
    <name type="synonym">Vinca rosea</name>
    <dbReference type="NCBI Taxonomy" id="4058"/>
    <lineage>
        <taxon>Eukaryota</taxon>
        <taxon>Viridiplantae</taxon>
        <taxon>Streptophyta</taxon>
        <taxon>Embryophyta</taxon>
        <taxon>Tracheophyta</taxon>
        <taxon>Spermatophyta</taxon>
        <taxon>Magnoliopsida</taxon>
        <taxon>eudicotyledons</taxon>
        <taxon>Gunneridae</taxon>
        <taxon>Pentapetalae</taxon>
        <taxon>asterids</taxon>
        <taxon>lamiids</taxon>
        <taxon>Gentianales</taxon>
        <taxon>Apocynaceae</taxon>
        <taxon>Rauvolfioideae</taxon>
        <taxon>Vinceae</taxon>
        <taxon>Catharanthinae</taxon>
        <taxon>Catharanthus</taxon>
    </lineage>
</organism>
<sequence>MTSSLPLLKGLHFLLFPKKRFFLHNSFTEEPIIVLKRTFLCQKNHKKRKLLAEGREVPHLHGLIKFRVLILIEIGLVSNRSVGKDIEAYRSITIPAALSKSAFLTRNASSPERNALIHQMTGFSQKSFPFTHLGCPIFKGQRKIIATH</sequence>
<evidence type="ECO:0000313" key="1">
    <source>
        <dbReference type="EMBL" id="KAI5677300.1"/>
    </source>
</evidence>
<proteinExistence type="predicted"/>
<dbReference type="Proteomes" id="UP001060085">
    <property type="component" value="Linkage Group LG02"/>
</dbReference>
<comment type="caution">
    <text evidence="1">The sequence shown here is derived from an EMBL/GenBank/DDBJ whole genome shotgun (WGS) entry which is preliminary data.</text>
</comment>
<dbReference type="EMBL" id="CM044702">
    <property type="protein sequence ID" value="KAI5677300.1"/>
    <property type="molecule type" value="Genomic_DNA"/>
</dbReference>
<accession>A0ACC0BXA6</accession>
<keyword evidence="2" id="KW-1185">Reference proteome</keyword>
<name>A0ACC0BXA6_CATRO</name>
<protein>
    <submittedName>
        <fullName evidence="1">Uncharacterized protein</fullName>
    </submittedName>
</protein>
<gene>
    <name evidence="1" type="ORF">M9H77_08250</name>
</gene>
<reference evidence="2" key="1">
    <citation type="journal article" date="2023" name="Nat. Plants">
        <title>Single-cell RNA sequencing provides a high-resolution roadmap for understanding the multicellular compartmentation of specialized metabolism.</title>
        <authorList>
            <person name="Sun S."/>
            <person name="Shen X."/>
            <person name="Li Y."/>
            <person name="Li Y."/>
            <person name="Wang S."/>
            <person name="Li R."/>
            <person name="Zhang H."/>
            <person name="Shen G."/>
            <person name="Guo B."/>
            <person name="Wei J."/>
            <person name="Xu J."/>
            <person name="St-Pierre B."/>
            <person name="Chen S."/>
            <person name="Sun C."/>
        </authorList>
    </citation>
    <scope>NUCLEOTIDE SEQUENCE [LARGE SCALE GENOMIC DNA]</scope>
</reference>